<accession>A0A6J6IU98</accession>
<sequence length="101" mass="11004">MSQVVAIVKMPAAPGKGKELAEAMNFALENVKSEAGTRYYIIHADVADSDVLWMYEMYETQADMDAHMGSDWFKQLGPMIGGLFGGAPEFHVMTPLGGKGF</sequence>
<reference evidence="2" key="1">
    <citation type="submission" date="2020-05" db="EMBL/GenBank/DDBJ databases">
        <authorList>
            <person name="Chiriac C."/>
            <person name="Salcher M."/>
            <person name="Ghai R."/>
            <person name="Kavagutti S V."/>
        </authorList>
    </citation>
    <scope>NUCLEOTIDE SEQUENCE</scope>
</reference>
<dbReference type="InterPro" id="IPR011008">
    <property type="entry name" value="Dimeric_a/b-barrel"/>
</dbReference>
<proteinExistence type="predicted"/>
<dbReference type="EMBL" id="CAEZVQ010000007">
    <property type="protein sequence ID" value="CAB4628005.1"/>
    <property type="molecule type" value="Genomic_DNA"/>
</dbReference>
<dbReference type="PROSITE" id="PS51725">
    <property type="entry name" value="ABM"/>
    <property type="match status" value="1"/>
</dbReference>
<dbReference type="Pfam" id="PF03992">
    <property type="entry name" value="ABM"/>
    <property type="match status" value="1"/>
</dbReference>
<name>A0A6J6IU98_9ZZZZ</name>
<evidence type="ECO:0000259" key="1">
    <source>
        <dbReference type="PROSITE" id="PS51725"/>
    </source>
</evidence>
<dbReference type="AlphaFoldDB" id="A0A6J6IU98"/>
<feature type="domain" description="ABM" evidence="1">
    <location>
        <begin position="4"/>
        <end position="93"/>
    </location>
</feature>
<dbReference type="SUPFAM" id="SSF54909">
    <property type="entry name" value="Dimeric alpha+beta barrel"/>
    <property type="match status" value="1"/>
</dbReference>
<organism evidence="2">
    <name type="scientific">freshwater metagenome</name>
    <dbReference type="NCBI Taxonomy" id="449393"/>
    <lineage>
        <taxon>unclassified sequences</taxon>
        <taxon>metagenomes</taxon>
        <taxon>ecological metagenomes</taxon>
    </lineage>
</organism>
<gene>
    <name evidence="2" type="ORF">UFOPK2086_00144</name>
</gene>
<evidence type="ECO:0000313" key="2">
    <source>
        <dbReference type="EMBL" id="CAB4628005.1"/>
    </source>
</evidence>
<protein>
    <submittedName>
        <fullName evidence="2">Unannotated protein</fullName>
    </submittedName>
</protein>
<dbReference type="Gene3D" id="3.30.70.100">
    <property type="match status" value="1"/>
</dbReference>
<dbReference type="InterPro" id="IPR007138">
    <property type="entry name" value="ABM_dom"/>
</dbReference>